<dbReference type="RefSeq" id="XP_037161550.1">
    <property type="nucleotide sequence ID" value="XM_037311603.1"/>
</dbReference>
<evidence type="ECO:0000259" key="1">
    <source>
        <dbReference type="PROSITE" id="PS50280"/>
    </source>
</evidence>
<name>A0A8H6FP31_9LECA</name>
<sequence>MISYKMYTIRSIPGKGQGMFANKDIKAGSRILADELLLSIAESKIDEGIGERISVSLHGLPPEQQQQFETLHCPDHPTWTPAVSRFLANCFEVEAPGSGIFLKASRINNSCFPNAFFSWNQNLHRLTVHAMVDIPIGDEITVCYIFPFYSLQIRRDLFREHYVFECDCSACHVETGIGRRGEFRRRRMETLYTAIDKTNDGPSNNDQKELEMVLEFIRLAEDERLDGQFLSCIYSRAKKCYDDRGSEQLALEYAEMEVETNMRLLGDDHADTQESARDLDELKTRLAMVQQTEENGENLGAL</sequence>
<evidence type="ECO:0000313" key="2">
    <source>
        <dbReference type="EMBL" id="KAF6232120.1"/>
    </source>
</evidence>
<evidence type="ECO:0000313" key="3">
    <source>
        <dbReference type="Proteomes" id="UP000578531"/>
    </source>
</evidence>
<proteinExistence type="predicted"/>
<gene>
    <name evidence="2" type="ORF">HO173_009714</name>
</gene>
<keyword evidence="3" id="KW-1185">Reference proteome</keyword>
<dbReference type="InterPro" id="IPR046341">
    <property type="entry name" value="SET_dom_sf"/>
</dbReference>
<dbReference type="SMART" id="SM00317">
    <property type="entry name" value="SET"/>
    <property type="match status" value="1"/>
</dbReference>
<dbReference type="PROSITE" id="PS50280">
    <property type="entry name" value="SET"/>
    <property type="match status" value="1"/>
</dbReference>
<dbReference type="Pfam" id="PF00856">
    <property type="entry name" value="SET"/>
    <property type="match status" value="1"/>
</dbReference>
<dbReference type="InterPro" id="IPR053185">
    <property type="entry name" value="SET_domain_protein"/>
</dbReference>
<organism evidence="2 3">
    <name type="scientific">Letharia columbiana</name>
    <dbReference type="NCBI Taxonomy" id="112416"/>
    <lineage>
        <taxon>Eukaryota</taxon>
        <taxon>Fungi</taxon>
        <taxon>Dikarya</taxon>
        <taxon>Ascomycota</taxon>
        <taxon>Pezizomycotina</taxon>
        <taxon>Lecanoromycetes</taxon>
        <taxon>OSLEUM clade</taxon>
        <taxon>Lecanoromycetidae</taxon>
        <taxon>Lecanorales</taxon>
        <taxon>Lecanorineae</taxon>
        <taxon>Parmeliaceae</taxon>
        <taxon>Letharia</taxon>
    </lineage>
</organism>
<dbReference type="GeneID" id="59291364"/>
<dbReference type="OrthoDB" id="265717at2759"/>
<accession>A0A8H6FP31</accession>
<dbReference type="PANTHER" id="PTHR47332">
    <property type="entry name" value="SET DOMAIN-CONTAINING PROTEIN 5"/>
    <property type="match status" value="1"/>
</dbReference>
<dbReference type="CDD" id="cd20071">
    <property type="entry name" value="SET_SMYD"/>
    <property type="match status" value="1"/>
</dbReference>
<dbReference type="Proteomes" id="UP000578531">
    <property type="component" value="Unassembled WGS sequence"/>
</dbReference>
<dbReference type="PANTHER" id="PTHR47332:SF2">
    <property type="entry name" value="SET-6"/>
    <property type="match status" value="1"/>
</dbReference>
<reference evidence="2 3" key="1">
    <citation type="journal article" date="2020" name="Genomics">
        <title>Complete, high-quality genomes from long-read metagenomic sequencing of two wolf lichen thalli reveals enigmatic genome architecture.</title>
        <authorList>
            <person name="McKenzie S.K."/>
            <person name="Walston R.F."/>
            <person name="Allen J.L."/>
        </authorList>
    </citation>
    <scope>NUCLEOTIDE SEQUENCE [LARGE SCALE GENOMIC DNA]</scope>
    <source>
        <strain evidence="2">WasteWater2</strain>
    </source>
</reference>
<comment type="caution">
    <text evidence="2">The sequence shown here is derived from an EMBL/GenBank/DDBJ whole genome shotgun (WGS) entry which is preliminary data.</text>
</comment>
<dbReference type="EMBL" id="JACCJC010000051">
    <property type="protein sequence ID" value="KAF6232120.1"/>
    <property type="molecule type" value="Genomic_DNA"/>
</dbReference>
<dbReference type="AlphaFoldDB" id="A0A8H6FP31"/>
<dbReference type="Gene3D" id="2.170.270.10">
    <property type="entry name" value="SET domain"/>
    <property type="match status" value="1"/>
</dbReference>
<feature type="domain" description="SET" evidence="1">
    <location>
        <begin position="4"/>
        <end position="145"/>
    </location>
</feature>
<dbReference type="SUPFAM" id="SSF82199">
    <property type="entry name" value="SET domain"/>
    <property type="match status" value="1"/>
</dbReference>
<dbReference type="InterPro" id="IPR001214">
    <property type="entry name" value="SET_dom"/>
</dbReference>
<dbReference type="InterPro" id="IPR011990">
    <property type="entry name" value="TPR-like_helical_dom_sf"/>
</dbReference>
<protein>
    <recommendedName>
        <fullName evidence="1">SET domain-containing protein</fullName>
    </recommendedName>
</protein>
<dbReference type="Gene3D" id="1.25.40.10">
    <property type="entry name" value="Tetratricopeptide repeat domain"/>
    <property type="match status" value="1"/>
</dbReference>